<protein>
    <submittedName>
        <fullName evidence="1">Uncharacterized protein</fullName>
    </submittedName>
</protein>
<keyword evidence="2" id="KW-1185">Reference proteome</keyword>
<accession>A0ACC1R435</accession>
<name>A0ACC1R435_9HYPO</name>
<dbReference type="EMBL" id="JANAKD010000064">
    <property type="protein sequence ID" value="KAJ3498208.1"/>
    <property type="molecule type" value="Genomic_DNA"/>
</dbReference>
<comment type="caution">
    <text evidence="1">The sequence shown here is derived from an EMBL/GenBank/DDBJ whole genome shotgun (WGS) entry which is preliminary data.</text>
</comment>
<dbReference type="Proteomes" id="UP001148737">
    <property type="component" value="Unassembled WGS sequence"/>
</dbReference>
<evidence type="ECO:0000313" key="2">
    <source>
        <dbReference type="Proteomes" id="UP001148737"/>
    </source>
</evidence>
<organism evidence="1 2">
    <name type="scientific">Lecanicillium saksenae</name>
    <dbReference type="NCBI Taxonomy" id="468837"/>
    <lineage>
        <taxon>Eukaryota</taxon>
        <taxon>Fungi</taxon>
        <taxon>Dikarya</taxon>
        <taxon>Ascomycota</taxon>
        <taxon>Pezizomycotina</taxon>
        <taxon>Sordariomycetes</taxon>
        <taxon>Hypocreomycetidae</taxon>
        <taxon>Hypocreales</taxon>
        <taxon>Cordycipitaceae</taxon>
        <taxon>Lecanicillium</taxon>
    </lineage>
</organism>
<gene>
    <name evidence="1" type="ORF">NLG97_g1305</name>
</gene>
<proteinExistence type="predicted"/>
<evidence type="ECO:0000313" key="1">
    <source>
        <dbReference type="EMBL" id="KAJ3498208.1"/>
    </source>
</evidence>
<sequence>MADQICFVPLEEKISILESSLACLVDIELTLQETLGSINLLLLTIAMRSHCTIHIKKGNVGDSDPADVEKGREDADGNDHADDHSVTLSACAVHMTIGDEDVHEVDSFVWDESKGNYKHLGSPRRITSWLHLKKQSRRERYRSRHNKILATVVWKGWRVVIARLGRDTWRGSHGRSLLTANSKGMKNLMKGKCAEFQIQRI</sequence>
<reference evidence="1" key="1">
    <citation type="submission" date="2022-07" db="EMBL/GenBank/DDBJ databases">
        <title>Genome Sequence of Lecanicillium saksenae.</title>
        <authorList>
            <person name="Buettner E."/>
        </authorList>
    </citation>
    <scope>NUCLEOTIDE SEQUENCE</scope>
    <source>
        <strain evidence="1">VT-O1</strain>
    </source>
</reference>